<dbReference type="AlphaFoldDB" id="A0AAV4P2X5"/>
<name>A0AAV4P2X5_CAEEX</name>
<organism evidence="1 2">
    <name type="scientific">Caerostris extrusa</name>
    <name type="common">Bark spider</name>
    <name type="synonym">Caerostris bankana</name>
    <dbReference type="NCBI Taxonomy" id="172846"/>
    <lineage>
        <taxon>Eukaryota</taxon>
        <taxon>Metazoa</taxon>
        <taxon>Ecdysozoa</taxon>
        <taxon>Arthropoda</taxon>
        <taxon>Chelicerata</taxon>
        <taxon>Arachnida</taxon>
        <taxon>Araneae</taxon>
        <taxon>Araneomorphae</taxon>
        <taxon>Entelegynae</taxon>
        <taxon>Araneoidea</taxon>
        <taxon>Araneidae</taxon>
        <taxon>Caerostris</taxon>
    </lineage>
</organism>
<keyword evidence="2" id="KW-1185">Reference proteome</keyword>
<accession>A0AAV4P2X5</accession>
<sequence>MDISVSKRMSSMGIISDILVSETCRWRCNVNDIEIDFVLTWAADGSAPSRGPWAPEKPDDTLTAAAECGGSDDKTTVKTDSLDARNLPRCGIETPCGTLMISAV</sequence>
<dbReference type="Proteomes" id="UP001054945">
    <property type="component" value="Unassembled WGS sequence"/>
</dbReference>
<comment type="caution">
    <text evidence="1">The sequence shown here is derived from an EMBL/GenBank/DDBJ whole genome shotgun (WGS) entry which is preliminary data.</text>
</comment>
<protein>
    <submittedName>
        <fullName evidence="1">Uncharacterized protein</fullName>
    </submittedName>
</protein>
<evidence type="ECO:0000313" key="2">
    <source>
        <dbReference type="Proteomes" id="UP001054945"/>
    </source>
</evidence>
<gene>
    <name evidence="1" type="ORF">CEXT_60151</name>
</gene>
<dbReference type="EMBL" id="BPLR01021579">
    <property type="protein sequence ID" value="GIX91389.1"/>
    <property type="molecule type" value="Genomic_DNA"/>
</dbReference>
<reference evidence="1 2" key="1">
    <citation type="submission" date="2021-06" db="EMBL/GenBank/DDBJ databases">
        <title>Caerostris extrusa draft genome.</title>
        <authorList>
            <person name="Kono N."/>
            <person name="Arakawa K."/>
        </authorList>
    </citation>
    <scope>NUCLEOTIDE SEQUENCE [LARGE SCALE GENOMIC DNA]</scope>
</reference>
<proteinExistence type="predicted"/>
<evidence type="ECO:0000313" key="1">
    <source>
        <dbReference type="EMBL" id="GIX91389.1"/>
    </source>
</evidence>